<keyword evidence="3" id="KW-1185">Reference proteome</keyword>
<protein>
    <submittedName>
        <fullName evidence="2">Acetyltransferase</fullName>
    </submittedName>
</protein>
<dbReference type="GO" id="GO:0016747">
    <property type="term" value="F:acyltransferase activity, transferring groups other than amino-acyl groups"/>
    <property type="evidence" value="ECO:0007669"/>
    <property type="project" value="InterPro"/>
</dbReference>
<keyword evidence="2" id="KW-0808">Transferase</keyword>
<accession>A0A2S1R9M8</accession>
<dbReference type="AlphaFoldDB" id="A0A2S1R9M8"/>
<proteinExistence type="predicted"/>
<dbReference type="Gene3D" id="3.40.630.30">
    <property type="match status" value="1"/>
</dbReference>
<dbReference type="InterPro" id="IPR016181">
    <property type="entry name" value="Acyl_CoA_acyltransferase"/>
</dbReference>
<dbReference type="PROSITE" id="PS51186">
    <property type="entry name" value="GNAT"/>
    <property type="match status" value="1"/>
</dbReference>
<evidence type="ECO:0000259" key="1">
    <source>
        <dbReference type="PROSITE" id="PS51186"/>
    </source>
</evidence>
<dbReference type="EMBL" id="CP015449">
    <property type="protein sequence ID" value="AWH92941.1"/>
    <property type="molecule type" value="Genomic_DNA"/>
</dbReference>
<feature type="domain" description="N-acetyltransferase" evidence="1">
    <location>
        <begin position="4"/>
        <end position="151"/>
    </location>
</feature>
<dbReference type="Pfam" id="PF00583">
    <property type="entry name" value="Acetyltransf_1"/>
    <property type="match status" value="1"/>
</dbReference>
<dbReference type="Proteomes" id="UP000244928">
    <property type="component" value="Chromosome"/>
</dbReference>
<reference evidence="2 3" key="1">
    <citation type="submission" date="2016-04" db="EMBL/GenBank/DDBJ databases">
        <title>Complete genome sequence of Dietzia lutea YIM 80766T, a strain isolated from desert soil in Egypt.</title>
        <authorList>
            <person name="Zhao J."/>
            <person name="Hu B."/>
            <person name="Geng S."/>
            <person name="Nie Y."/>
            <person name="Tang Y."/>
        </authorList>
    </citation>
    <scope>NUCLEOTIDE SEQUENCE [LARGE SCALE GENOMIC DNA]</scope>
    <source>
        <strain evidence="2 3">YIM 80766</strain>
    </source>
</reference>
<dbReference type="InterPro" id="IPR000182">
    <property type="entry name" value="GNAT_dom"/>
</dbReference>
<gene>
    <name evidence="2" type="ORF">A6035_13030</name>
</gene>
<organism evidence="2 3">
    <name type="scientific">Dietzia lutea</name>
    <dbReference type="NCBI Taxonomy" id="546160"/>
    <lineage>
        <taxon>Bacteria</taxon>
        <taxon>Bacillati</taxon>
        <taxon>Actinomycetota</taxon>
        <taxon>Actinomycetes</taxon>
        <taxon>Mycobacteriales</taxon>
        <taxon>Dietziaceae</taxon>
        <taxon>Dietzia</taxon>
    </lineage>
</organism>
<sequence length="169" mass="17587">MTTWTTRAETDADIPAIRDIILRAFPTAAEADLVDALRADPAAWIDGLSMIAATAGGRPVGHALLTRCHVGDEPTLALAPCSVLPDFQRTGAGSAATRAALAAARAMGEKLVVVLGHAGYYPRFGFRRASSFGIRASFDVPDEALMALPLDDSPAVPGGVIRYPAAFGV</sequence>
<dbReference type="KEGG" id="dlu:A6035_13030"/>
<name>A0A2S1R9M8_9ACTN</name>
<dbReference type="RefSeq" id="WP_108848154.1">
    <property type="nucleotide sequence ID" value="NZ_CP015449.1"/>
</dbReference>
<evidence type="ECO:0000313" key="3">
    <source>
        <dbReference type="Proteomes" id="UP000244928"/>
    </source>
</evidence>
<dbReference type="SUPFAM" id="SSF55729">
    <property type="entry name" value="Acyl-CoA N-acyltransferases (Nat)"/>
    <property type="match status" value="1"/>
</dbReference>
<evidence type="ECO:0000313" key="2">
    <source>
        <dbReference type="EMBL" id="AWH92941.1"/>
    </source>
</evidence>